<accession>A0A4V1ALU8</accession>
<dbReference type="GO" id="GO:0006352">
    <property type="term" value="P:DNA-templated transcription initiation"/>
    <property type="evidence" value="ECO:0007669"/>
    <property type="project" value="InterPro"/>
</dbReference>
<dbReference type="AlphaFoldDB" id="A0A4V1ALU8"/>
<dbReference type="KEGG" id="lji:ELX58_07020"/>
<protein>
    <recommendedName>
        <fullName evidence="1">RNA polymerase sigma-70 region 2 domain-containing protein</fullName>
    </recommendedName>
</protein>
<dbReference type="InterPro" id="IPR013325">
    <property type="entry name" value="RNA_pol_sigma_r2"/>
</dbReference>
<evidence type="ECO:0000259" key="1">
    <source>
        <dbReference type="Pfam" id="PF04542"/>
    </source>
</evidence>
<name>A0A4V1ALU8_9LACO</name>
<dbReference type="GO" id="GO:0003700">
    <property type="term" value="F:DNA-binding transcription factor activity"/>
    <property type="evidence" value="ECO:0007669"/>
    <property type="project" value="InterPro"/>
</dbReference>
<reference evidence="3" key="1">
    <citation type="submission" date="2018-12" db="EMBL/GenBank/DDBJ databases">
        <title>A new species of lactobacillus.</title>
        <authorList>
            <person name="Jian Y."/>
            <person name="Xin L."/>
            <person name="Hong Z.J."/>
            <person name="Ming L.Z."/>
            <person name="Hong X.Z."/>
        </authorList>
    </citation>
    <scope>NUCLEOTIDE SEQUENCE [LARGE SCALE GENOMIC DNA]</scope>
    <source>
        <strain evidence="3">HSLZ-75</strain>
    </source>
</reference>
<organism evidence="2 3">
    <name type="scientific">Acetilactobacillus jinshanensis</name>
    <dbReference type="NCBI Taxonomy" id="1720083"/>
    <lineage>
        <taxon>Bacteria</taxon>
        <taxon>Bacillati</taxon>
        <taxon>Bacillota</taxon>
        <taxon>Bacilli</taxon>
        <taxon>Lactobacillales</taxon>
        <taxon>Lactobacillaceae</taxon>
        <taxon>Acetilactobacillus</taxon>
    </lineage>
</organism>
<evidence type="ECO:0000313" key="3">
    <source>
        <dbReference type="Proteomes" id="UP000294321"/>
    </source>
</evidence>
<keyword evidence="3" id="KW-1185">Reference proteome</keyword>
<evidence type="ECO:0000313" key="2">
    <source>
        <dbReference type="EMBL" id="QBP18849.1"/>
    </source>
</evidence>
<dbReference type="EMBL" id="CP034726">
    <property type="protein sequence ID" value="QBP18849.1"/>
    <property type="molecule type" value="Genomic_DNA"/>
</dbReference>
<dbReference type="OrthoDB" id="1767844at2"/>
<proteinExistence type="predicted"/>
<gene>
    <name evidence="2" type="ORF">ELX58_07020</name>
</gene>
<dbReference type="SUPFAM" id="SSF88946">
    <property type="entry name" value="Sigma2 domain of RNA polymerase sigma factors"/>
    <property type="match status" value="1"/>
</dbReference>
<dbReference type="Gene3D" id="1.10.1740.10">
    <property type="match status" value="1"/>
</dbReference>
<feature type="domain" description="RNA polymerase sigma-70 region 2" evidence="1">
    <location>
        <begin position="36"/>
        <end position="102"/>
    </location>
</feature>
<sequence length="203" mass="23857">MYMTAQGRQDDQELINKMTDSQGNIVDEDLFSKLSDRYLPIVKSFNGEIYLPWMEFDDWKQEADIVMTDVIRTYDIERQVNFGAYYKSCVRNRFYDVVRKANAQKRIPNNCLTSYSANQSYYDDMISDTKATHPEQFVINNEDLIKLMTHCSKFEQRVLIDIGIKHKSESDVAKDNNCSINKVKNAYARCKFKYKRMLDNGLD</sequence>
<dbReference type="Pfam" id="PF04542">
    <property type="entry name" value="Sigma70_r2"/>
    <property type="match status" value="1"/>
</dbReference>
<dbReference type="Proteomes" id="UP000294321">
    <property type="component" value="Chromosome"/>
</dbReference>
<dbReference type="InterPro" id="IPR007627">
    <property type="entry name" value="RNA_pol_sigma70_r2"/>
</dbReference>